<dbReference type="KEGG" id="sla:SERLADRAFT_397635"/>
<dbReference type="GeneID" id="18811836"/>
<accession>F8P5W5</accession>
<evidence type="ECO:0000313" key="1">
    <source>
        <dbReference type="EMBL" id="EGO22002.1"/>
    </source>
</evidence>
<organism>
    <name type="scientific">Serpula lacrymans var. lacrymans (strain S7.9)</name>
    <name type="common">Dry rot fungus</name>
    <dbReference type="NCBI Taxonomy" id="578457"/>
    <lineage>
        <taxon>Eukaryota</taxon>
        <taxon>Fungi</taxon>
        <taxon>Dikarya</taxon>
        <taxon>Basidiomycota</taxon>
        <taxon>Agaricomycotina</taxon>
        <taxon>Agaricomycetes</taxon>
        <taxon>Agaricomycetidae</taxon>
        <taxon>Boletales</taxon>
        <taxon>Coniophorineae</taxon>
        <taxon>Serpulaceae</taxon>
        <taxon>Serpula</taxon>
    </lineage>
</organism>
<sequence>MQETTLGYGCRESTAPLVALTKPAYKLTAQTSKILKGAENLTALWSISLHTSDIQDEM</sequence>
<dbReference type="HOGENOM" id="CLU_2980483_0_0_1"/>
<gene>
    <name evidence="1" type="ORF">SERLADRAFT_397635</name>
</gene>
<dbReference type="RefSeq" id="XP_007321788.1">
    <property type="nucleotide sequence ID" value="XM_007321726.1"/>
</dbReference>
<dbReference type="EMBL" id="GL945438">
    <property type="protein sequence ID" value="EGO22002.1"/>
    <property type="molecule type" value="Genomic_DNA"/>
</dbReference>
<name>F8P5W5_SERL9</name>
<reference evidence="1" key="1">
    <citation type="submission" date="2011-04" db="EMBL/GenBank/DDBJ databases">
        <title>Evolution of plant cell wall degrading machinery underlies the functional diversity of forest fungi.</title>
        <authorList>
            <consortium name="US DOE Joint Genome Institute (JGI-PGF)"/>
            <person name="Eastwood D.C."/>
            <person name="Floudas D."/>
            <person name="Binder M."/>
            <person name="Majcherczyk A."/>
            <person name="Schneider P."/>
            <person name="Aerts A."/>
            <person name="Asiegbu F.O."/>
            <person name="Baker S.E."/>
            <person name="Barry K."/>
            <person name="Bendiksby M."/>
            <person name="Blumentritt M."/>
            <person name="Coutinho P.M."/>
            <person name="Cullen D."/>
            <person name="Cullen D."/>
            <person name="Gathman A."/>
            <person name="Goodell B."/>
            <person name="Henrissat B."/>
            <person name="Ihrmark K."/>
            <person name="Kauserud H."/>
            <person name="Kohler A."/>
            <person name="LaButti K."/>
            <person name="Lapidus A."/>
            <person name="Lavin J.L."/>
            <person name="Lee Y.-H."/>
            <person name="Lindquist E."/>
            <person name="Lilly W."/>
            <person name="Lucas S."/>
            <person name="Morin E."/>
            <person name="Murat C."/>
            <person name="Oguiza J.A."/>
            <person name="Park J."/>
            <person name="Pisabarro A.G."/>
            <person name="Riley R."/>
            <person name="Rosling A."/>
            <person name="Salamov A."/>
            <person name="Schmidt O."/>
            <person name="Schmutz J."/>
            <person name="Skrede I."/>
            <person name="Stenlid J."/>
            <person name="Wiebenga A."/>
            <person name="Xie X."/>
            <person name="Kues U."/>
            <person name="Hibbett D.S."/>
            <person name="Hoffmeister D."/>
            <person name="Hogberg N."/>
            <person name="Martin F."/>
            <person name="Grigoriev I.V."/>
            <person name="Watkinson S.C."/>
        </authorList>
    </citation>
    <scope>NUCLEOTIDE SEQUENCE</scope>
    <source>
        <strain evidence="1">S7.9</strain>
    </source>
</reference>
<proteinExistence type="predicted"/>
<dbReference type="Proteomes" id="UP000008064">
    <property type="component" value="Unassembled WGS sequence"/>
</dbReference>
<dbReference type="AlphaFoldDB" id="F8P5W5"/>
<protein>
    <submittedName>
        <fullName evidence="1">Uncharacterized protein</fullName>
    </submittedName>
</protein>